<keyword evidence="2" id="KW-1185">Reference proteome</keyword>
<comment type="caution">
    <text evidence="1">The sequence shown here is derived from an EMBL/GenBank/DDBJ whole genome shotgun (WGS) entry which is preliminary data.</text>
</comment>
<reference evidence="1 2" key="1">
    <citation type="submission" date="2016-10" db="EMBL/GenBank/DDBJ databases">
        <title>Genome sequence of the ascomycete fungus Penicillium subrubescens.</title>
        <authorList>
            <person name="De Vries R.P."/>
            <person name="Peng M."/>
            <person name="Dilokpimol A."/>
            <person name="Hilden K."/>
            <person name="Makela M.R."/>
            <person name="Grigoriev I."/>
            <person name="Riley R."/>
            <person name="Granchi Z."/>
        </authorList>
    </citation>
    <scope>NUCLEOTIDE SEQUENCE [LARGE SCALE GENOMIC DNA]</scope>
    <source>
        <strain evidence="1 2">CBS 132785</strain>
    </source>
</reference>
<proteinExistence type="predicted"/>
<accession>A0A1Q5TGE0</accession>
<dbReference type="AlphaFoldDB" id="A0A1Q5TGE0"/>
<sequence>MSDLNPTIRPSFSLQDHSQRPVVYSLVEDLVDPRCAAPEGGQPFCRWLPHRDNGLSKAAIAIVLHECLTLEGVNHVCLGPDLIAYLIALI</sequence>
<dbReference type="Proteomes" id="UP000186955">
    <property type="component" value="Unassembled WGS sequence"/>
</dbReference>
<dbReference type="EMBL" id="MNBE01000664">
    <property type="protein sequence ID" value="OKO99271.1"/>
    <property type="molecule type" value="Genomic_DNA"/>
</dbReference>
<organism evidence="1 2">
    <name type="scientific">Penicillium subrubescens</name>
    <dbReference type="NCBI Taxonomy" id="1316194"/>
    <lineage>
        <taxon>Eukaryota</taxon>
        <taxon>Fungi</taxon>
        <taxon>Dikarya</taxon>
        <taxon>Ascomycota</taxon>
        <taxon>Pezizomycotina</taxon>
        <taxon>Eurotiomycetes</taxon>
        <taxon>Eurotiomycetidae</taxon>
        <taxon>Eurotiales</taxon>
        <taxon>Aspergillaceae</taxon>
        <taxon>Penicillium</taxon>
    </lineage>
</organism>
<protein>
    <submittedName>
        <fullName evidence="1">Uncharacterized protein</fullName>
    </submittedName>
</protein>
<evidence type="ECO:0000313" key="2">
    <source>
        <dbReference type="Proteomes" id="UP000186955"/>
    </source>
</evidence>
<gene>
    <name evidence="1" type="ORF">PENSUB_8658</name>
</gene>
<name>A0A1Q5TGE0_9EURO</name>
<evidence type="ECO:0000313" key="1">
    <source>
        <dbReference type="EMBL" id="OKO99271.1"/>
    </source>
</evidence>